<feature type="transmembrane region" description="Helical" evidence="5">
    <location>
        <begin position="131"/>
        <end position="149"/>
    </location>
</feature>
<organism evidence="7 8">
    <name type="scientific">Flavobacterium jejuense</name>
    <dbReference type="NCBI Taxonomy" id="1544455"/>
    <lineage>
        <taxon>Bacteria</taxon>
        <taxon>Pseudomonadati</taxon>
        <taxon>Bacteroidota</taxon>
        <taxon>Flavobacteriia</taxon>
        <taxon>Flavobacteriales</taxon>
        <taxon>Flavobacteriaceae</taxon>
        <taxon>Flavobacterium</taxon>
    </lineage>
</organism>
<dbReference type="PANTHER" id="PTHR39535:SF2">
    <property type="entry name" value="HTTM DOMAIN-CONTAINING PROTEIN"/>
    <property type="match status" value="1"/>
</dbReference>
<dbReference type="Pfam" id="PF05090">
    <property type="entry name" value="HTTM"/>
    <property type="match status" value="1"/>
</dbReference>
<dbReference type="PANTHER" id="PTHR39535">
    <property type="entry name" value="SPORULATION-DELAYING PROTEIN SDPB"/>
    <property type="match status" value="1"/>
</dbReference>
<evidence type="ECO:0000256" key="1">
    <source>
        <dbReference type="ARBA" id="ARBA00004127"/>
    </source>
</evidence>
<gene>
    <name evidence="7" type="ORF">FIA58_011865</name>
</gene>
<comment type="caution">
    <text evidence="7">The sequence shown here is derived from an EMBL/GenBank/DDBJ whole genome shotgun (WGS) entry which is preliminary data.</text>
</comment>
<feature type="transmembrane region" description="Helical" evidence="5">
    <location>
        <begin position="260"/>
        <end position="287"/>
    </location>
</feature>
<dbReference type="InterPro" id="IPR053934">
    <property type="entry name" value="HTTM_dom"/>
</dbReference>
<keyword evidence="8" id="KW-1185">Reference proteome</keyword>
<dbReference type="RefSeq" id="WP_140962702.1">
    <property type="nucleotide sequence ID" value="NZ_VEVQ02000007.1"/>
</dbReference>
<keyword evidence="4 5" id="KW-0472">Membrane</keyword>
<feature type="domain" description="HTTM-like" evidence="6">
    <location>
        <begin position="25"/>
        <end position="296"/>
    </location>
</feature>
<dbReference type="InterPro" id="IPR011020">
    <property type="entry name" value="HTTM-like"/>
</dbReference>
<sequence>MKKLAKIYHKVEHFFFDSKHNSEFLSFFRVAAGIVILLHFISIFNDFDQFFSSKSIIPPDIMATFNQDWQFTFPLLVKQIENIGISEATTIIVTKTTFLLLCVCIIIGFYSRISAFILLFIQVLLMKGSTFFIYGADFFSSMSLFYLILFPSDSYFSIRNFFKSNQKKEVNYMPVKRLFQIHISIAYFFSGFDKLMGFNWWNGESIWKAIHLPYANRDFNFDFSWMADHSFILIIIGWSTILIEMCYPLFVWIPKTRKLWIALTISMHIGIALVLNLYYFSAIMIVWNLTNFYFENPDTVTSKHSLFHFLQRKKRNVVALTSFYRN</sequence>
<dbReference type="Proteomes" id="UP000817854">
    <property type="component" value="Unassembled WGS sequence"/>
</dbReference>
<feature type="transmembrane region" description="Helical" evidence="5">
    <location>
        <begin position="231"/>
        <end position="253"/>
    </location>
</feature>
<reference evidence="7" key="1">
    <citation type="submission" date="2019-05" db="EMBL/GenBank/DDBJ databases">
        <authorList>
            <person name="Lianzixin W."/>
        </authorList>
    </citation>
    <scope>NUCLEOTIDE SEQUENCE</scope>
    <source>
        <strain evidence="7">EC11</strain>
    </source>
</reference>
<keyword evidence="3 5" id="KW-1133">Transmembrane helix</keyword>
<evidence type="ECO:0000259" key="6">
    <source>
        <dbReference type="SMART" id="SM00752"/>
    </source>
</evidence>
<feature type="transmembrane region" description="Helical" evidence="5">
    <location>
        <begin position="24"/>
        <end position="44"/>
    </location>
</feature>
<evidence type="ECO:0000256" key="2">
    <source>
        <dbReference type="ARBA" id="ARBA00022692"/>
    </source>
</evidence>
<evidence type="ECO:0000256" key="3">
    <source>
        <dbReference type="ARBA" id="ARBA00022989"/>
    </source>
</evidence>
<feature type="transmembrane region" description="Helical" evidence="5">
    <location>
        <begin position="98"/>
        <end position="125"/>
    </location>
</feature>
<proteinExistence type="predicted"/>
<name>A0ABX0IU69_9FLAO</name>
<evidence type="ECO:0000313" key="8">
    <source>
        <dbReference type="Proteomes" id="UP000817854"/>
    </source>
</evidence>
<evidence type="ECO:0000313" key="7">
    <source>
        <dbReference type="EMBL" id="NHN26374.1"/>
    </source>
</evidence>
<dbReference type="SMART" id="SM00752">
    <property type="entry name" value="HTTM"/>
    <property type="match status" value="1"/>
</dbReference>
<protein>
    <submittedName>
        <fullName evidence="7">HTTM domain-containing protein</fullName>
    </submittedName>
</protein>
<dbReference type="EMBL" id="VEVQ02000007">
    <property type="protein sequence ID" value="NHN26374.1"/>
    <property type="molecule type" value="Genomic_DNA"/>
</dbReference>
<keyword evidence="2 5" id="KW-0812">Transmembrane</keyword>
<reference evidence="7" key="2">
    <citation type="submission" date="2020-02" db="EMBL/GenBank/DDBJ databases">
        <title>Flavobacterium profundi sp. nov., isolated from a deep-sea seamount.</title>
        <authorList>
            <person name="Zhang D.-C."/>
        </authorList>
    </citation>
    <scope>NUCLEOTIDE SEQUENCE</scope>
    <source>
        <strain evidence="7">EC11</strain>
    </source>
</reference>
<comment type="subcellular location">
    <subcellularLocation>
        <location evidence="1">Endomembrane system</location>
        <topology evidence="1">Multi-pass membrane protein</topology>
    </subcellularLocation>
</comment>
<evidence type="ECO:0000256" key="5">
    <source>
        <dbReference type="SAM" id="Phobius"/>
    </source>
</evidence>
<feature type="transmembrane region" description="Helical" evidence="5">
    <location>
        <begin position="170"/>
        <end position="189"/>
    </location>
</feature>
<accession>A0ABX0IU69</accession>
<evidence type="ECO:0000256" key="4">
    <source>
        <dbReference type="ARBA" id="ARBA00023136"/>
    </source>
</evidence>
<dbReference type="InterPro" id="IPR052964">
    <property type="entry name" value="Sporulation_signal_mat"/>
</dbReference>